<feature type="compositionally biased region" description="Basic and acidic residues" evidence="1">
    <location>
        <begin position="182"/>
        <end position="206"/>
    </location>
</feature>
<gene>
    <name evidence="2" type="ORF">CR513_24453</name>
</gene>
<dbReference type="PANTHER" id="PTHR38932">
    <property type="entry name" value="BNAC03G64660D PROTEIN"/>
    <property type="match status" value="1"/>
</dbReference>
<dbReference type="PANTHER" id="PTHR38932:SF1">
    <property type="entry name" value="DUF4005 DOMAIN-CONTAINING PROTEIN"/>
    <property type="match status" value="1"/>
</dbReference>
<name>A0A371GRY6_MUCPR</name>
<dbReference type="OrthoDB" id="1867172at2759"/>
<sequence length="226" mass="25028">MNQVGWRINLTCEFQVDPTVPQCYFSAKATKKQVVYPKVMKVRHYDDAELGLKAFLSLSLQPSSSPVTDQKVVCMPSVVKVPKCYVSQVPIPRVPVTEDSEDFGLESDSSGATGSEKDGNTDENRVNIRAGSIPRPRAVISSPDNDIMIGNRNKIRDGRLSTSKNGATFQNKHAYCKVKSHDVTDIPPDTGKHREPGSKDKFDPVGKKKVHKGSIKSENAPRNWKF</sequence>
<feature type="region of interest" description="Disordered" evidence="1">
    <location>
        <begin position="182"/>
        <end position="226"/>
    </location>
</feature>
<evidence type="ECO:0000313" key="3">
    <source>
        <dbReference type="Proteomes" id="UP000257109"/>
    </source>
</evidence>
<dbReference type="EMBL" id="QJKJ01004644">
    <property type="protein sequence ID" value="RDX93305.1"/>
    <property type="molecule type" value="Genomic_DNA"/>
</dbReference>
<dbReference type="AlphaFoldDB" id="A0A371GRY6"/>
<feature type="non-terminal residue" evidence="2">
    <location>
        <position position="1"/>
    </location>
</feature>
<keyword evidence="3" id="KW-1185">Reference proteome</keyword>
<protein>
    <submittedName>
        <fullName evidence="2">Uncharacterized protein</fullName>
    </submittedName>
</protein>
<accession>A0A371GRY6</accession>
<reference evidence="2" key="1">
    <citation type="submission" date="2018-05" db="EMBL/GenBank/DDBJ databases">
        <title>Draft genome of Mucuna pruriens seed.</title>
        <authorList>
            <person name="Nnadi N.E."/>
            <person name="Vos R."/>
            <person name="Hasami M.H."/>
            <person name="Devisetty U.K."/>
            <person name="Aguiy J.C."/>
        </authorList>
    </citation>
    <scope>NUCLEOTIDE SEQUENCE [LARGE SCALE GENOMIC DNA]</scope>
    <source>
        <strain evidence="2">JCA_2017</strain>
    </source>
</reference>
<dbReference type="Proteomes" id="UP000257109">
    <property type="component" value="Unassembled WGS sequence"/>
</dbReference>
<comment type="caution">
    <text evidence="2">The sequence shown here is derived from an EMBL/GenBank/DDBJ whole genome shotgun (WGS) entry which is preliminary data.</text>
</comment>
<organism evidence="2 3">
    <name type="scientific">Mucuna pruriens</name>
    <name type="common">Velvet bean</name>
    <name type="synonym">Dolichos pruriens</name>
    <dbReference type="NCBI Taxonomy" id="157652"/>
    <lineage>
        <taxon>Eukaryota</taxon>
        <taxon>Viridiplantae</taxon>
        <taxon>Streptophyta</taxon>
        <taxon>Embryophyta</taxon>
        <taxon>Tracheophyta</taxon>
        <taxon>Spermatophyta</taxon>
        <taxon>Magnoliopsida</taxon>
        <taxon>eudicotyledons</taxon>
        <taxon>Gunneridae</taxon>
        <taxon>Pentapetalae</taxon>
        <taxon>rosids</taxon>
        <taxon>fabids</taxon>
        <taxon>Fabales</taxon>
        <taxon>Fabaceae</taxon>
        <taxon>Papilionoideae</taxon>
        <taxon>50 kb inversion clade</taxon>
        <taxon>NPAAA clade</taxon>
        <taxon>indigoferoid/millettioid clade</taxon>
        <taxon>Phaseoleae</taxon>
        <taxon>Mucuna</taxon>
    </lineage>
</organism>
<feature type="region of interest" description="Disordered" evidence="1">
    <location>
        <begin position="97"/>
        <end position="129"/>
    </location>
</feature>
<proteinExistence type="predicted"/>
<evidence type="ECO:0000256" key="1">
    <source>
        <dbReference type="SAM" id="MobiDB-lite"/>
    </source>
</evidence>
<feature type="compositionally biased region" description="Basic and acidic residues" evidence="1">
    <location>
        <begin position="115"/>
        <end position="126"/>
    </location>
</feature>
<evidence type="ECO:0000313" key="2">
    <source>
        <dbReference type="EMBL" id="RDX93305.1"/>
    </source>
</evidence>